<name>A0A8S5PCG1_9CAUD</name>
<sequence>MSKNIFNGFKLNETSEASASERISFIRGSIATYRPGIYYVFKAF</sequence>
<dbReference type="EMBL" id="BK015385">
    <property type="protein sequence ID" value="DAE04293.1"/>
    <property type="molecule type" value="Genomic_DNA"/>
</dbReference>
<proteinExistence type="predicted"/>
<evidence type="ECO:0000313" key="1">
    <source>
        <dbReference type="EMBL" id="DAE04293.1"/>
    </source>
</evidence>
<accession>A0A8S5PCG1</accession>
<reference evidence="1" key="1">
    <citation type="journal article" date="2021" name="Proc. Natl. Acad. Sci. U.S.A.">
        <title>A Catalog of Tens of Thousands of Viruses from Human Metagenomes Reveals Hidden Associations with Chronic Diseases.</title>
        <authorList>
            <person name="Tisza M.J."/>
            <person name="Buck C.B."/>
        </authorList>
    </citation>
    <scope>NUCLEOTIDE SEQUENCE</scope>
    <source>
        <strain evidence="1">CtFPV8</strain>
    </source>
</reference>
<organism evidence="1">
    <name type="scientific">Myoviridae sp. ctFPV8</name>
    <dbReference type="NCBI Taxonomy" id="2825068"/>
    <lineage>
        <taxon>Viruses</taxon>
        <taxon>Duplodnaviria</taxon>
        <taxon>Heunggongvirae</taxon>
        <taxon>Uroviricota</taxon>
        <taxon>Caudoviricetes</taxon>
    </lineage>
</organism>
<protein>
    <submittedName>
        <fullName evidence="1">Uncharacterized protein</fullName>
    </submittedName>
</protein>